<name>A0A1C7LWG7_GRIFR</name>
<dbReference type="EMBL" id="LUGG01000019">
    <property type="protein sequence ID" value="OBZ69020.1"/>
    <property type="molecule type" value="Genomic_DNA"/>
</dbReference>
<protein>
    <submittedName>
        <fullName evidence="1">Uncharacterized protein</fullName>
    </submittedName>
</protein>
<proteinExistence type="predicted"/>
<reference evidence="1 2" key="1">
    <citation type="submission" date="2016-03" db="EMBL/GenBank/DDBJ databases">
        <title>Whole genome sequencing of Grifola frondosa 9006-11.</title>
        <authorList>
            <person name="Min B."/>
            <person name="Park H."/>
            <person name="Kim J.-G."/>
            <person name="Cho H."/>
            <person name="Oh Y.-L."/>
            <person name="Kong W.-S."/>
            <person name="Choi I.-G."/>
        </authorList>
    </citation>
    <scope>NUCLEOTIDE SEQUENCE [LARGE SCALE GENOMIC DNA]</scope>
    <source>
        <strain evidence="1 2">9006-11</strain>
    </source>
</reference>
<dbReference type="Proteomes" id="UP000092993">
    <property type="component" value="Unassembled WGS sequence"/>
</dbReference>
<evidence type="ECO:0000313" key="1">
    <source>
        <dbReference type="EMBL" id="OBZ69020.1"/>
    </source>
</evidence>
<organism evidence="1 2">
    <name type="scientific">Grifola frondosa</name>
    <name type="common">Maitake</name>
    <name type="synonym">Polyporus frondosus</name>
    <dbReference type="NCBI Taxonomy" id="5627"/>
    <lineage>
        <taxon>Eukaryota</taxon>
        <taxon>Fungi</taxon>
        <taxon>Dikarya</taxon>
        <taxon>Basidiomycota</taxon>
        <taxon>Agaricomycotina</taxon>
        <taxon>Agaricomycetes</taxon>
        <taxon>Polyporales</taxon>
        <taxon>Grifolaceae</taxon>
        <taxon>Grifola</taxon>
    </lineage>
</organism>
<gene>
    <name evidence="1" type="ORF">A0H81_11289</name>
</gene>
<comment type="caution">
    <text evidence="1">The sequence shown here is derived from an EMBL/GenBank/DDBJ whole genome shotgun (WGS) entry which is preliminary data.</text>
</comment>
<keyword evidence="2" id="KW-1185">Reference proteome</keyword>
<accession>A0A1C7LWG7</accession>
<dbReference type="AlphaFoldDB" id="A0A1C7LWG7"/>
<evidence type="ECO:0000313" key="2">
    <source>
        <dbReference type="Proteomes" id="UP000092993"/>
    </source>
</evidence>
<sequence length="97" mass="11299">MRVQGALFQNQSWLTVGPRLAYEEKFRTHEEGSEDTGLCDCKSMQSVEIRPLEQARWAETFKDWTFANYPEASRREENVEVYVEITNGHQRGQGQSE</sequence>